<feature type="compositionally biased region" description="Polar residues" evidence="1">
    <location>
        <begin position="594"/>
        <end position="605"/>
    </location>
</feature>
<gene>
    <name evidence="2" type="ORF">FN846DRAFT_894496</name>
</gene>
<feature type="region of interest" description="Disordered" evidence="1">
    <location>
        <begin position="215"/>
        <end position="304"/>
    </location>
</feature>
<sequence>MDVSRKRDTKQQSNVPAGKRRKLNNNNGLSSGLDGGYWQRAPTRRSTSARYSHSARDPAPTAVPEEKQLAIRQQFDVGLPVVFGQTSFASPPRVLPYEIEEPESPPKYQSPHRFLGSAFDGAPELSPKRRLLNPASDGALKPQRNGYNWNFTPSWEAVKIGARIFARTLTFPLAVARYLVDVAPETRRQARLIEAAHREQEQLLLEQWYIEHERNCRSSSERSPSPVSPSLSSDNETDDNLATMPAAAGSSGSAAQAGLGGLAGGLSGRTSGGISGGTRSSGSGGTTGGTRPSRSGSTNQNDPNAALLGQIQQLIESNMTALRLELSRESRQNDPEARDQALRAEKNNLQAKINAIEEERNLILSGQWTGPTTSLSPTSIYVASSPGTMAAATAAGPAKPRFNPGDLPQILFGEDLEEWLSHMDHVVTSFGELLVCPHVLHRCFVKGDPMSDWYLTQPSAVHTFVTTGDGCWDRFKTILRNRFKPDLGVMQYEADIYRRQAGETWAAFGIRKYRLLKRAYDGSDDANIILKIKAVMNTEVVRFCKEKSNIDNFIGELMDYDRTSPPTTRSPGRIFAPENFAPMEYQPRTVNRFPGQQSAGPSSDPNFGPITPRYQKDKGKAVDRSGMDRGGQD</sequence>
<evidence type="ECO:0000313" key="2">
    <source>
        <dbReference type="EMBL" id="KAA8895060.1"/>
    </source>
</evidence>
<evidence type="ECO:0000313" key="3">
    <source>
        <dbReference type="Proteomes" id="UP000326924"/>
    </source>
</evidence>
<proteinExistence type="predicted"/>
<comment type="caution">
    <text evidence="2">The sequence shown here is derived from an EMBL/GenBank/DDBJ whole genome shotgun (WGS) entry which is preliminary data.</text>
</comment>
<evidence type="ECO:0000256" key="1">
    <source>
        <dbReference type="SAM" id="MobiDB-lite"/>
    </source>
</evidence>
<dbReference type="EMBL" id="VXIS01000290">
    <property type="protein sequence ID" value="KAA8895060.1"/>
    <property type="molecule type" value="Genomic_DNA"/>
</dbReference>
<evidence type="ECO:0008006" key="4">
    <source>
        <dbReference type="Google" id="ProtNLM"/>
    </source>
</evidence>
<feature type="compositionally biased region" description="Low complexity" evidence="1">
    <location>
        <begin position="289"/>
        <end position="298"/>
    </location>
</feature>
<feature type="region of interest" description="Disordered" evidence="1">
    <location>
        <begin position="588"/>
        <end position="633"/>
    </location>
</feature>
<feature type="compositionally biased region" description="Basic and acidic residues" evidence="1">
    <location>
        <begin position="1"/>
        <end position="10"/>
    </location>
</feature>
<feature type="compositionally biased region" description="Low complexity" evidence="1">
    <location>
        <begin position="221"/>
        <end position="233"/>
    </location>
</feature>
<accession>A0A5J5EI15</accession>
<protein>
    <recommendedName>
        <fullName evidence="4">Retrotransposon gag domain-containing protein</fullName>
    </recommendedName>
</protein>
<dbReference type="Proteomes" id="UP000326924">
    <property type="component" value="Unassembled WGS sequence"/>
</dbReference>
<feature type="compositionally biased region" description="Gly residues" evidence="1">
    <location>
        <begin position="258"/>
        <end position="276"/>
    </location>
</feature>
<reference evidence="2 3" key="1">
    <citation type="submission" date="2019-09" db="EMBL/GenBank/DDBJ databases">
        <title>Draft genome of the ectomycorrhizal ascomycete Sphaerosporella brunnea.</title>
        <authorList>
            <consortium name="DOE Joint Genome Institute"/>
            <person name="Benucci G.M."/>
            <person name="Marozzi G."/>
            <person name="Antonielli L."/>
            <person name="Sanchez S."/>
            <person name="Marco P."/>
            <person name="Wang X."/>
            <person name="Falini L.B."/>
            <person name="Barry K."/>
            <person name="Haridas S."/>
            <person name="Lipzen A."/>
            <person name="Labutti K."/>
            <person name="Grigoriev I.V."/>
            <person name="Murat C."/>
            <person name="Martin F."/>
            <person name="Albertini E."/>
            <person name="Donnini D."/>
            <person name="Bonito G."/>
        </authorList>
    </citation>
    <scope>NUCLEOTIDE SEQUENCE [LARGE SCALE GENOMIC DNA]</scope>
    <source>
        <strain evidence="2 3">Sb_GMNB300</strain>
    </source>
</reference>
<feature type="compositionally biased region" description="Low complexity" evidence="1">
    <location>
        <begin position="246"/>
        <end position="257"/>
    </location>
</feature>
<feature type="compositionally biased region" description="Basic and acidic residues" evidence="1">
    <location>
        <begin position="614"/>
        <end position="633"/>
    </location>
</feature>
<dbReference type="AlphaFoldDB" id="A0A5J5EI15"/>
<keyword evidence="3" id="KW-1185">Reference proteome</keyword>
<organism evidence="2 3">
    <name type="scientific">Sphaerosporella brunnea</name>
    <dbReference type="NCBI Taxonomy" id="1250544"/>
    <lineage>
        <taxon>Eukaryota</taxon>
        <taxon>Fungi</taxon>
        <taxon>Dikarya</taxon>
        <taxon>Ascomycota</taxon>
        <taxon>Pezizomycotina</taxon>
        <taxon>Pezizomycetes</taxon>
        <taxon>Pezizales</taxon>
        <taxon>Pyronemataceae</taxon>
        <taxon>Sphaerosporella</taxon>
    </lineage>
</organism>
<dbReference type="InParanoid" id="A0A5J5EI15"/>
<feature type="region of interest" description="Disordered" evidence="1">
    <location>
        <begin position="1"/>
        <end position="64"/>
    </location>
</feature>
<name>A0A5J5EI15_9PEZI</name>